<accession>A0A9D4PQ02</accession>
<organism evidence="2 3">
    <name type="scientific">Rhipicephalus sanguineus</name>
    <name type="common">Brown dog tick</name>
    <name type="synonym">Ixodes sanguineus</name>
    <dbReference type="NCBI Taxonomy" id="34632"/>
    <lineage>
        <taxon>Eukaryota</taxon>
        <taxon>Metazoa</taxon>
        <taxon>Ecdysozoa</taxon>
        <taxon>Arthropoda</taxon>
        <taxon>Chelicerata</taxon>
        <taxon>Arachnida</taxon>
        <taxon>Acari</taxon>
        <taxon>Parasitiformes</taxon>
        <taxon>Ixodida</taxon>
        <taxon>Ixodoidea</taxon>
        <taxon>Ixodidae</taxon>
        <taxon>Rhipicephalinae</taxon>
        <taxon>Rhipicephalus</taxon>
        <taxon>Rhipicephalus</taxon>
    </lineage>
</organism>
<dbReference type="Proteomes" id="UP000821837">
    <property type="component" value="Chromosome 5"/>
</dbReference>
<evidence type="ECO:0000313" key="3">
    <source>
        <dbReference type="Proteomes" id="UP000821837"/>
    </source>
</evidence>
<feature type="compositionally biased region" description="Basic residues" evidence="1">
    <location>
        <begin position="42"/>
        <end position="51"/>
    </location>
</feature>
<feature type="region of interest" description="Disordered" evidence="1">
    <location>
        <begin position="1"/>
        <end position="70"/>
    </location>
</feature>
<protein>
    <submittedName>
        <fullName evidence="2">Uncharacterized protein</fullName>
    </submittedName>
</protein>
<gene>
    <name evidence="2" type="ORF">HPB52_003752</name>
</gene>
<sequence length="127" mass="14224">MEGREGERLQCRWATSRLTSIKEGPYSMGSRKSAAAQQPPSRRQRTRRMAPRRPGPAVSAPLPSKPRGCSVATWTHQQGQEVPRFFCSAAPWKTQRRVRRDLPADRVPWPFRGCTVAEAEEAAGGPR</sequence>
<evidence type="ECO:0000256" key="1">
    <source>
        <dbReference type="SAM" id="MobiDB-lite"/>
    </source>
</evidence>
<dbReference type="EMBL" id="JABSTV010001251">
    <property type="protein sequence ID" value="KAH7950984.1"/>
    <property type="molecule type" value="Genomic_DNA"/>
</dbReference>
<reference evidence="2" key="1">
    <citation type="journal article" date="2020" name="Cell">
        <title>Large-Scale Comparative Analyses of Tick Genomes Elucidate Their Genetic Diversity and Vector Capacities.</title>
        <authorList>
            <consortium name="Tick Genome and Microbiome Consortium (TIGMIC)"/>
            <person name="Jia N."/>
            <person name="Wang J."/>
            <person name="Shi W."/>
            <person name="Du L."/>
            <person name="Sun Y."/>
            <person name="Zhan W."/>
            <person name="Jiang J.F."/>
            <person name="Wang Q."/>
            <person name="Zhang B."/>
            <person name="Ji P."/>
            <person name="Bell-Sakyi L."/>
            <person name="Cui X.M."/>
            <person name="Yuan T.T."/>
            <person name="Jiang B.G."/>
            <person name="Yang W.F."/>
            <person name="Lam T.T."/>
            <person name="Chang Q.C."/>
            <person name="Ding S.J."/>
            <person name="Wang X.J."/>
            <person name="Zhu J.G."/>
            <person name="Ruan X.D."/>
            <person name="Zhao L."/>
            <person name="Wei J.T."/>
            <person name="Ye R.Z."/>
            <person name="Que T.C."/>
            <person name="Du C.H."/>
            <person name="Zhou Y.H."/>
            <person name="Cheng J.X."/>
            <person name="Dai P.F."/>
            <person name="Guo W.B."/>
            <person name="Han X.H."/>
            <person name="Huang E.J."/>
            <person name="Li L.F."/>
            <person name="Wei W."/>
            <person name="Gao Y.C."/>
            <person name="Liu J.Z."/>
            <person name="Shao H.Z."/>
            <person name="Wang X."/>
            <person name="Wang C.C."/>
            <person name="Yang T.C."/>
            <person name="Huo Q.B."/>
            <person name="Li W."/>
            <person name="Chen H.Y."/>
            <person name="Chen S.E."/>
            <person name="Zhou L.G."/>
            <person name="Ni X.B."/>
            <person name="Tian J.H."/>
            <person name="Sheng Y."/>
            <person name="Liu T."/>
            <person name="Pan Y.S."/>
            <person name="Xia L.Y."/>
            <person name="Li J."/>
            <person name="Zhao F."/>
            <person name="Cao W.C."/>
        </authorList>
    </citation>
    <scope>NUCLEOTIDE SEQUENCE</scope>
    <source>
        <strain evidence="2">Rsan-2018</strain>
    </source>
</reference>
<reference evidence="2" key="2">
    <citation type="submission" date="2021-09" db="EMBL/GenBank/DDBJ databases">
        <authorList>
            <person name="Jia N."/>
            <person name="Wang J."/>
            <person name="Shi W."/>
            <person name="Du L."/>
            <person name="Sun Y."/>
            <person name="Zhan W."/>
            <person name="Jiang J."/>
            <person name="Wang Q."/>
            <person name="Zhang B."/>
            <person name="Ji P."/>
            <person name="Sakyi L.B."/>
            <person name="Cui X."/>
            <person name="Yuan T."/>
            <person name="Jiang B."/>
            <person name="Yang W."/>
            <person name="Lam T.T.-Y."/>
            <person name="Chang Q."/>
            <person name="Ding S."/>
            <person name="Wang X."/>
            <person name="Zhu J."/>
            <person name="Ruan X."/>
            <person name="Zhao L."/>
            <person name="Wei J."/>
            <person name="Que T."/>
            <person name="Du C."/>
            <person name="Cheng J."/>
            <person name="Dai P."/>
            <person name="Han X."/>
            <person name="Huang E."/>
            <person name="Gao Y."/>
            <person name="Liu J."/>
            <person name="Shao H."/>
            <person name="Ye R."/>
            <person name="Li L."/>
            <person name="Wei W."/>
            <person name="Wang X."/>
            <person name="Wang C."/>
            <person name="Huo Q."/>
            <person name="Li W."/>
            <person name="Guo W."/>
            <person name="Chen H."/>
            <person name="Chen S."/>
            <person name="Zhou L."/>
            <person name="Zhou L."/>
            <person name="Ni X."/>
            <person name="Tian J."/>
            <person name="Zhou Y."/>
            <person name="Sheng Y."/>
            <person name="Liu T."/>
            <person name="Pan Y."/>
            <person name="Xia L."/>
            <person name="Li J."/>
            <person name="Zhao F."/>
            <person name="Cao W."/>
        </authorList>
    </citation>
    <scope>NUCLEOTIDE SEQUENCE</scope>
    <source>
        <strain evidence="2">Rsan-2018</strain>
        <tissue evidence="2">Larvae</tissue>
    </source>
</reference>
<name>A0A9D4PQ02_RHISA</name>
<comment type="caution">
    <text evidence="2">The sequence shown here is derived from an EMBL/GenBank/DDBJ whole genome shotgun (WGS) entry which is preliminary data.</text>
</comment>
<proteinExistence type="predicted"/>
<keyword evidence="3" id="KW-1185">Reference proteome</keyword>
<evidence type="ECO:0000313" key="2">
    <source>
        <dbReference type="EMBL" id="KAH7950984.1"/>
    </source>
</evidence>
<feature type="compositionally biased region" description="Basic and acidic residues" evidence="1">
    <location>
        <begin position="1"/>
        <end position="10"/>
    </location>
</feature>
<dbReference type="AlphaFoldDB" id="A0A9D4PQ02"/>